<accession>A0A345L1U8</accession>
<name>A0A345L1U8_9CAUD</name>
<dbReference type="KEGG" id="vg:55599912"/>
<dbReference type="EMBL" id="MH536814">
    <property type="protein sequence ID" value="AXH49250.1"/>
    <property type="molecule type" value="Genomic_DNA"/>
</dbReference>
<protein>
    <submittedName>
        <fullName evidence="1">Uncharacterized protein</fullName>
    </submittedName>
</protein>
<gene>
    <name evidence="1" type="primary">122</name>
    <name evidence="1" type="ORF">SEA_BLUEEYEDBEAUTY_122</name>
</gene>
<organism evidence="1 2">
    <name type="scientific">Streptomyces phage Blueeyedbeauty</name>
    <dbReference type="NCBI Taxonomy" id="2250336"/>
    <lineage>
        <taxon>Viruses</taxon>
        <taxon>Duplodnaviria</taxon>
        <taxon>Heunggongvirae</taxon>
        <taxon>Uroviricota</taxon>
        <taxon>Caudoviricetes</taxon>
        <taxon>Stanwilliamsviridae</taxon>
        <taxon>Loccivirinae</taxon>
        <taxon>Annadreamyvirus</taxon>
        <taxon>Annadreamyvirus blueeyedbeauty</taxon>
    </lineage>
</organism>
<evidence type="ECO:0000313" key="1">
    <source>
        <dbReference type="EMBL" id="AXH49250.1"/>
    </source>
</evidence>
<sequence>MSMTPEQHEAFKARAEAAGIPMSFPEVTEERKEEIRQYFRDNPPVDYLSLMK</sequence>
<dbReference type="RefSeq" id="YP_009839302.1">
    <property type="nucleotide sequence ID" value="NC_048720.1"/>
</dbReference>
<keyword evidence="2" id="KW-1185">Reference proteome</keyword>
<proteinExistence type="predicted"/>
<evidence type="ECO:0000313" key="2">
    <source>
        <dbReference type="Proteomes" id="UP000258408"/>
    </source>
</evidence>
<reference evidence="1 2" key="1">
    <citation type="submission" date="2018-06" db="EMBL/GenBank/DDBJ databases">
        <authorList>
            <person name="Luttrell C.E."/>
            <person name="Myers K.N."/>
            <person name="Simpson A.N."/>
            <person name="Sulollari A."/>
            <person name="Suri N."/>
            <person name="Nayek S."/>
            <person name="Bhuiyan S."/>
            <person name="Smith B.R."/>
            <person name="Hughes L.E."/>
            <person name="Garlena R.A."/>
            <person name="Russell D.A."/>
            <person name="Pope W.H."/>
            <person name="Jacobs-Sera D."/>
            <person name="Hatfull G.F."/>
        </authorList>
    </citation>
    <scope>NUCLEOTIDE SEQUENCE [LARGE SCALE GENOMIC DNA]</scope>
</reference>
<dbReference type="Proteomes" id="UP000258408">
    <property type="component" value="Segment"/>
</dbReference>
<dbReference type="GeneID" id="55599912"/>